<dbReference type="SMART" id="SM00408">
    <property type="entry name" value="IGc2"/>
    <property type="match status" value="4"/>
</dbReference>
<dbReference type="GO" id="GO:0030017">
    <property type="term" value="C:sarcomere"/>
    <property type="evidence" value="ECO:0007669"/>
    <property type="project" value="UniProtKB-ARBA"/>
</dbReference>
<evidence type="ECO:0008006" key="10">
    <source>
        <dbReference type="Google" id="ProtNLM"/>
    </source>
</evidence>
<protein>
    <recommendedName>
        <fullName evidence="10">Immunoglobulin-like and fibronectin type III domain-containing protein 1</fullName>
    </recommendedName>
</protein>
<dbReference type="InterPro" id="IPR050964">
    <property type="entry name" value="Striated_Muscle_Regulatory"/>
</dbReference>
<dbReference type="GO" id="GO:0055013">
    <property type="term" value="P:cardiac muscle cell development"/>
    <property type="evidence" value="ECO:0007669"/>
    <property type="project" value="UniProtKB-ARBA"/>
</dbReference>
<feature type="domain" description="Ig-like" evidence="6">
    <location>
        <begin position="1175"/>
        <end position="1263"/>
    </location>
</feature>
<dbReference type="Gene3D" id="6.10.250.1820">
    <property type="match status" value="1"/>
</dbReference>
<feature type="compositionally biased region" description="Basic and acidic residues" evidence="5">
    <location>
        <begin position="441"/>
        <end position="451"/>
    </location>
</feature>
<feature type="domain" description="Fibronectin type-III" evidence="7">
    <location>
        <begin position="764"/>
        <end position="860"/>
    </location>
</feature>
<dbReference type="FunFam" id="2.60.40.10:FF:001232">
    <property type="entry name" value="Immunoglobulin-like and fibronectin type III domain-containing 1"/>
    <property type="match status" value="1"/>
</dbReference>
<gene>
    <name evidence="8" type="ORF">WMY93_012196</name>
</gene>
<dbReference type="FunFam" id="2.60.40.10:FF:000107">
    <property type="entry name" value="Myosin, light chain kinase a"/>
    <property type="match status" value="2"/>
</dbReference>
<dbReference type="PANTHER" id="PTHR13817">
    <property type="entry name" value="TITIN"/>
    <property type="match status" value="1"/>
</dbReference>
<keyword evidence="9" id="KW-1185">Reference proteome</keyword>
<dbReference type="Pfam" id="PF07679">
    <property type="entry name" value="I-set"/>
    <property type="match status" value="6"/>
</dbReference>
<evidence type="ECO:0000259" key="6">
    <source>
        <dbReference type="PROSITE" id="PS50835"/>
    </source>
</evidence>
<dbReference type="FunFam" id="2.60.40.10:FF:002294">
    <property type="entry name" value="Immunoglobulin-like and fibronectin type III domain-containing 1, tandem duplicate 3"/>
    <property type="match status" value="1"/>
</dbReference>
<evidence type="ECO:0000256" key="5">
    <source>
        <dbReference type="SAM" id="MobiDB-lite"/>
    </source>
</evidence>
<dbReference type="Pfam" id="PF15898">
    <property type="entry name" value="PRKG1_interact"/>
    <property type="match status" value="1"/>
</dbReference>
<evidence type="ECO:0000313" key="9">
    <source>
        <dbReference type="Proteomes" id="UP001460270"/>
    </source>
</evidence>
<dbReference type="CDD" id="cd00063">
    <property type="entry name" value="FN3"/>
    <property type="match status" value="4"/>
</dbReference>
<keyword evidence="2" id="KW-0393">Immunoglobulin domain</keyword>
<dbReference type="InterPro" id="IPR013098">
    <property type="entry name" value="Ig_I-set"/>
</dbReference>
<dbReference type="FunFam" id="2.60.40.10:FF:001097">
    <property type="entry name" value="Immunoglobulin-like and fibronectin type III domain-containing protein 1"/>
    <property type="match status" value="1"/>
</dbReference>
<dbReference type="PANTHER" id="PTHR13817:SF180">
    <property type="entry name" value="IMMUNOGLOBULIN-LIKE AND FIBRONECTIN TYPE III DOMAIN-CONTAINING 1, TANDEM DUPLICATE 3-RELATED"/>
    <property type="match status" value="1"/>
</dbReference>
<feature type="compositionally biased region" description="Basic and acidic residues" evidence="5">
    <location>
        <begin position="421"/>
        <end position="433"/>
    </location>
</feature>
<feature type="domain" description="Ig-like" evidence="6">
    <location>
        <begin position="474"/>
        <end position="559"/>
    </location>
</feature>
<evidence type="ECO:0000256" key="2">
    <source>
        <dbReference type="ARBA" id="ARBA00023319"/>
    </source>
</evidence>
<dbReference type="InterPro" id="IPR003961">
    <property type="entry name" value="FN3_dom"/>
</dbReference>
<dbReference type="InterPro" id="IPR031775">
    <property type="entry name" value="PRKG1_interact"/>
</dbReference>
<evidence type="ECO:0000256" key="1">
    <source>
        <dbReference type="ARBA" id="ARBA00022737"/>
    </source>
</evidence>
<feature type="compositionally biased region" description="Low complexity" evidence="5">
    <location>
        <begin position="1281"/>
        <end position="1292"/>
    </location>
</feature>
<feature type="domain" description="Ig-like" evidence="6">
    <location>
        <begin position="38"/>
        <end position="127"/>
    </location>
</feature>
<dbReference type="InterPro" id="IPR013783">
    <property type="entry name" value="Ig-like_fold"/>
</dbReference>
<dbReference type="GO" id="GO:0019901">
    <property type="term" value="F:protein kinase binding"/>
    <property type="evidence" value="ECO:0007669"/>
    <property type="project" value="InterPro"/>
</dbReference>
<dbReference type="SMART" id="SM00060">
    <property type="entry name" value="FN3"/>
    <property type="match status" value="4"/>
</dbReference>
<comment type="caution">
    <text evidence="8">The sequence shown here is derived from an EMBL/GenBank/DDBJ whole genome shotgun (WGS) entry which is preliminary data.</text>
</comment>
<dbReference type="SUPFAM" id="SSF49265">
    <property type="entry name" value="Fibronectin type III"/>
    <property type="match status" value="3"/>
</dbReference>
<evidence type="ECO:0000256" key="4">
    <source>
        <dbReference type="SAM" id="Coils"/>
    </source>
</evidence>
<dbReference type="InterPro" id="IPR003599">
    <property type="entry name" value="Ig_sub"/>
</dbReference>
<organism evidence="8 9">
    <name type="scientific">Mugilogobius chulae</name>
    <name type="common">yellowstripe goby</name>
    <dbReference type="NCBI Taxonomy" id="88201"/>
    <lineage>
        <taxon>Eukaryota</taxon>
        <taxon>Metazoa</taxon>
        <taxon>Chordata</taxon>
        <taxon>Craniata</taxon>
        <taxon>Vertebrata</taxon>
        <taxon>Euteleostomi</taxon>
        <taxon>Actinopterygii</taxon>
        <taxon>Neopterygii</taxon>
        <taxon>Teleostei</taxon>
        <taxon>Neoteleostei</taxon>
        <taxon>Acanthomorphata</taxon>
        <taxon>Gobiaria</taxon>
        <taxon>Gobiiformes</taxon>
        <taxon>Gobioidei</taxon>
        <taxon>Gobiidae</taxon>
        <taxon>Gobionellinae</taxon>
        <taxon>Mugilogobius</taxon>
    </lineage>
</organism>
<feature type="region of interest" description="Disordered" evidence="5">
    <location>
        <begin position="404"/>
        <end position="451"/>
    </location>
</feature>
<feature type="domain" description="Fibronectin type-III" evidence="7">
    <location>
        <begin position="1062"/>
        <end position="1155"/>
    </location>
</feature>
<dbReference type="SMART" id="SM00409">
    <property type="entry name" value="IG"/>
    <property type="match status" value="7"/>
</dbReference>
<dbReference type="PROSITE" id="PS50835">
    <property type="entry name" value="IG_LIKE"/>
    <property type="match status" value="5"/>
</dbReference>
<keyword evidence="1" id="KW-0677">Repeat</keyword>
<keyword evidence="4" id="KW-0175">Coiled coil</keyword>
<comment type="similarity">
    <text evidence="3">Belongs to the immunoglobulin superfamily. MyBP family.</text>
</comment>
<reference evidence="9" key="1">
    <citation type="submission" date="2024-04" db="EMBL/GenBank/DDBJ databases">
        <title>Salinicola lusitanus LLJ914,a marine bacterium isolated from the Okinawa Trough.</title>
        <authorList>
            <person name="Li J."/>
        </authorList>
    </citation>
    <scope>NUCLEOTIDE SEQUENCE [LARGE SCALE GENOMIC DNA]</scope>
</reference>
<evidence type="ECO:0000313" key="8">
    <source>
        <dbReference type="EMBL" id="KAK7916435.1"/>
    </source>
</evidence>
<evidence type="ECO:0000259" key="7">
    <source>
        <dbReference type="PROSITE" id="PS50853"/>
    </source>
</evidence>
<dbReference type="FunFam" id="2.60.40.10:FF:000031">
    <property type="entry name" value="Myosin-binding protein C, slow type"/>
    <property type="match status" value="1"/>
</dbReference>
<proteinExistence type="inferred from homology"/>
<dbReference type="Gene3D" id="2.60.40.10">
    <property type="entry name" value="Immunoglobulins"/>
    <property type="match status" value="11"/>
</dbReference>
<dbReference type="GO" id="GO:0003007">
    <property type="term" value="P:heart morphogenesis"/>
    <property type="evidence" value="ECO:0007669"/>
    <property type="project" value="UniProtKB-ARBA"/>
</dbReference>
<dbReference type="InterPro" id="IPR040849">
    <property type="entry name" value="MyBP-C_THB"/>
</dbReference>
<feature type="domain" description="Ig-like" evidence="6">
    <location>
        <begin position="313"/>
        <end position="400"/>
    </location>
</feature>
<dbReference type="SUPFAM" id="SSF48726">
    <property type="entry name" value="Immunoglobulin"/>
    <property type="match status" value="7"/>
</dbReference>
<feature type="coiled-coil region" evidence="4">
    <location>
        <begin position="1346"/>
        <end position="1441"/>
    </location>
</feature>
<dbReference type="InterPro" id="IPR036116">
    <property type="entry name" value="FN3_sf"/>
</dbReference>
<feature type="region of interest" description="Disordered" evidence="5">
    <location>
        <begin position="1273"/>
        <end position="1298"/>
    </location>
</feature>
<dbReference type="Pfam" id="PF18362">
    <property type="entry name" value="THB"/>
    <property type="match status" value="1"/>
</dbReference>
<feature type="coiled-coil region" evidence="4">
    <location>
        <begin position="206"/>
        <end position="233"/>
    </location>
</feature>
<sequence>MSSSQDPPAPVAIKKRSKVPGVVVTQFVEIVPLGKTTPDFSRKPMPLTIQQGKKATFKAMITGVPLPTVTWTRNKCEMEPEKYKMRFDERLKEYILEIPDVQPEQSDTYKCTVTNEFGEAVSTAILNVIPVKTKKKGDNDDQGPQDFRSMLKKTVVTTKKKQLPPPKEGEIDPKLLELLLCAQKKDYERICYDFGVTDFRWMLKRLKQLKKEREDEQAKVVEALDEVKQIEVKPNGKAEFSVDMKLCDPNSAINLYKDGVLIPYSDDENAKHCLKKDGTKYVFSIKDLKPEDAGFYQLDVEDANVLTTDFKVPAVEFAAQLKDVKTVECEDAVFQCVLSAPLNRITWSSENGSLDDESKYEITVSEDKLTHTLKVKNCGIKDTGTYFAIAGITSSKASLTVEADPNAHKGGESLSNLAGLQKDDADGAGKDEGDAGTGDDGSGKKTDERMETEKTKMLWEMRMIQAKTMEQRNKSIQFVSGLSDTTANVGERVELSCKLSSDTAVGKWYKNGKLLTEADGVTIIKDGACHKLIINCCSKEDAAVYRFEAEGRKSEAILTIQDPPKVDLDALGKFSQPVIIKAGETAEWKLPFSGGAPVTIQWYKEDEELLAGLHVKIETSDADSQLRLTKCQRKDSGEVKIKLKNEYGTFEATSKLIVLDKPTPPQGPVDIMESAVTSVEFKWKPPKDNGGCPIISYMIERQQIGRNKWTNLGEFPGNNPSYKDSDVDPGRRYCYRIRAKNAEGLSDYLQTEDIAAGVLRYPGPPSAPKVVSAFKDCINLSWCPPCDTGGTKIIGYNLEKKKKGTNYWSLVNQGGPIKDTKFSVKDVIEGAAYEFRVSAINLSGAGDPSIPCETVYARDPMKPPGKVTDLKLTSSSYTTFSLAWTKPKEIKEVQDEALGYFVEIRPIENLDWTRCNSTPITLTSYTVLGLKAMAAYWIRVIATNYGGDGEPQGFDNYFIAMPPPVRPKFNDRNMKTLMVVRLGYTVRLNICFEASPLPDITWLKDGMPLGKHVTVTNSDKGSQLLIPTSERTDSGIYTITVRNIVGHESFGVEVRVTDDPKPPGVVEVTQNTPGTVTLSWTPSPDEKRDDRLHYTVSKRDSFKRTWRTVANNLYNNKFTVVNILPGREYNFRVFAKNDMGLSVPCEAPPFQNKKEKERFTVKIPESVSLDLESPPSIIVPLKMRTAPRGYECCMSCAVKGDPAPRVTWYRNNLSLNTNPNYHITNVCGVCSLLILHVGAKDSGEYKVVLHNKLGVAESSMTLNVRVLSNNKEETGVRKPLSSASSASTTATSNSLRNERLSRLNSARSTNASNASSDTAVNHAESYFLRREHRLSARRKAEEEAAVNDYKKMYEKALATNQRLKSRLETSKQELTVIQDQLQRAQKGRPGASGSNMLETEQKESWALKKKISDIEEQLKVKAELKMENQRLKDENGALIRVITKLSK</sequence>
<name>A0AAW0P512_9GOBI</name>
<dbReference type="FunFam" id="2.60.40.10:FF:001401">
    <property type="entry name" value="immunoglobulin-like and fibronectin type III domain-containing protein 1"/>
    <property type="match status" value="1"/>
</dbReference>
<dbReference type="PROSITE" id="PS50853">
    <property type="entry name" value="FN3"/>
    <property type="match status" value="4"/>
</dbReference>
<feature type="domain" description="Fibronectin type-III" evidence="7">
    <location>
        <begin position="664"/>
        <end position="759"/>
    </location>
</feature>
<dbReference type="Pfam" id="PF00041">
    <property type="entry name" value="fn3"/>
    <property type="match status" value="4"/>
</dbReference>
<feature type="domain" description="Fibronectin type-III" evidence="7">
    <location>
        <begin position="863"/>
        <end position="964"/>
    </location>
</feature>
<evidence type="ECO:0000256" key="3">
    <source>
        <dbReference type="ARBA" id="ARBA00038352"/>
    </source>
</evidence>
<dbReference type="PRINTS" id="PR00014">
    <property type="entry name" value="FNTYPEIII"/>
</dbReference>
<dbReference type="Proteomes" id="UP001460270">
    <property type="component" value="Unassembled WGS sequence"/>
</dbReference>
<dbReference type="InterPro" id="IPR007110">
    <property type="entry name" value="Ig-like_dom"/>
</dbReference>
<accession>A0AAW0P512</accession>
<dbReference type="EMBL" id="JBBPFD010000008">
    <property type="protein sequence ID" value="KAK7916435.1"/>
    <property type="molecule type" value="Genomic_DNA"/>
</dbReference>
<dbReference type="InterPro" id="IPR003598">
    <property type="entry name" value="Ig_sub2"/>
</dbReference>
<feature type="domain" description="Ig-like" evidence="6">
    <location>
        <begin position="967"/>
        <end position="1057"/>
    </location>
</feature>
<dbReference type="FunFam" id="2.60.40.10:FF:000062">
    <property type="entry name" value="Myosin-binding protein C, slow type"/>
    <property type="match status" value="1"/>
</dbReference>
<dbReference type="InterPro" id="IPR036179">
    <property type="entry name" value="Ig-like_dom_sf"/>
</dbReference>